<accession>A0A2V2W204</accession>
<feature type="transmembrane region" description="Helical" evidence="7">
    <location>
        <begin position="141"/>
        <end position="163"/>
    </location>
</feature>
<keyword evidence="6 7" id="KW-0472">Membrane</keyword>
<reference evidence="8 9" key="1">
    <citation type="journal article" date="2018" name="Microb. Genom.">
        <title>Expanding an expanded genome: long-read sequencing of Trypanosoma cruzi.</title>
        <authorList>
            <person name="Berna L."/>
            <person name="Rodriguez M."/>
            <person name="Chiribao M.L."/>
            <person name="Parodi-Talice A."/>
            <person name="Pita S."/>
            <person name="Rijo G."/>
            <person name="Alvarez-Valin F."/>
            <person name="Robello C."/>
        </authorList>
    </citation>
    <scope>NUCLEOTIDE SEQUENCE [LARGE SCALE GENOMIC DNA]</scope>
    <source>
        <strain evidence="8 9">Dm28c</strain>
    </source>
</reference>
<evidence type="ECO:0000256" key="2">
    <source>
        <dbReference type="ARBA" id="ARBA00008917"/>
    </source>
</evidence>
<comment type="caution">
    <text evidence="7">Lacks conserved residue(s) required for the propagation of feature annotation.</text>
</comment>
<dbReference type="GO" id="GO:0006950">
    <property type="term" value="P:response to stress"/>
    <property type="evidence" value="ECO:0007669"/>
    <property type="project" value="UniProtKB-ARBA"/>
</dbReference>
<dbReference type="InterPro" id="IPR035952">
    <property type="entry name" value="Rhomboid-like_sf"/>
</dbReference>
<keyword evidence="5 7" id="KW-1133">Transmembrane helix</keyword>
<proteinExistence type="inferred from homology"/>
<evidence type="ECO:0000256" key="6">
    <source>
        <dbReference type="ARBA" id="ARBA00023136"/>
    </source>
</evidence>
<dbReference type="VEuPathDB" id="TriTrypDB:TCSYLVIO_005631"/>
<dbReference type="Proteomes" id="UP000246121">
    <property type="component" value="Unassembled WGS sequence"/>
</dbReference>
<comment type="similarity">
    <text evidence="2 7">Belongs to the derlin family.</text>
</comment>
<keyword evidence="3 7" id="KW-0812">Transmembrane</keyword>
<feature type="transmembrane region" description="Helical" evidence="7">
    <location>
        <begin position="91"/>
        <end position="110"/>
    </location>
</feature>
<dbReference type="VEuPathDB" id="TriTrypDB:TcYC6_0072010"/>
<evidence type="ECO:0000313" key="8">
    <source>
        <dbReference type="EMBL" id="PWV02686.1"/>
    </source>
</evidence>
<comment type="subcellular location">
    <subcellularLocation>
        <location evidence="1 7">Endoplasmic reticulum membrane</location>
        <topology evidence="1 7">Multi-pass membrane protein</topology>
    </subcellularLocation>
</comment>
<dbReference type="Pfam" id="PF04511">
    <property type="entry name" value="DER1"/>
    <property type="match status" value="1"/>
</dbReference>
<dbReference type="VEuPathDB" id="TriTrypDB:TcCL_ESM12822"/>
<comment type="caution">
    <text evidence="8">The sequence shown here is derived from an EMBL/GenBank/DDBJ whole genome shotgun (WGS) entry which is preliminary data.</text>
</comment>
<protein>
    <recommendedName>
        <fullName evidence="7">Derlin</fullName>
    </recommendedName>
</protein>
<evidence type="ECO:0000256" key="5">
    <source>
        <dbReference type="ARBA" id="ARBA00022989"/>
    </source>
</evidence>
<dbReference type="InterPro" id="IPR007599">
    <property type="entry name" value="DER1"/>
</dbReference>
<name>A0A2V2W204_TRYCR</name>
<dbReference type="VEuPathDB" id="TriTrypDB:C3747_1g399"/>
<evidence type="ECO:0000256" key="7">
    <source>
        <dbReference type="RuleBase" id="RU363059"/>
    </source>
</evidence>
<evidence type="ECO:0000256" key="1">
    <source>
        <dbReference type="ARBA" id="ARBA00004477"/>
    </source>
</evidence>
<evidence type="ECO:0000256" key="4">
    <source>
        <dbReference type="ARBA" id="ARBA00022824"/>
    </source>
</evidence>
<dbReference type="GO" id="GO:0005789">
    <property type="term" value="C:endoplasmic reticulum membrane"/>
    <property type="evidence" value="ECO:0007669"/>
    <property type="project" value="UniProtKB-SubCell"/>
</dbReference>
<feature type="transmembrane region" description="Helical" evidence="7">
    <location>
        <begin position="16"/>
        <end position="45"/>
    </location>
</feature>
<dbReference type="AlphaFoldDB" id="A0A2V2W204"/>
<evidence type="ECO:0000256" key="3">
    <source>
        <dbReference type="ARBA" id="ARBA00022692"/>
    </source>
</evidence>
<organism evidence="8 9">
    <name type="scientific">Trypanosoma cruzi</name>
    <dbReference type="NCBI Taxonomy" id="5693"/>
    <lineage>
        <taxon>Eukaryota</taxon>
        <taxon>Discoba</taxon>
        <taxon>Euglenozoa</taxon>
        <taxon>Kinetoplastea</taxon>
        <taxon>Metakinetoplastina</taxon>
        <taxon>Trypanosomatida</taxon>
        <taxon>Trypanosomatidae</taxon>
        <taxon>Trypanosoma</taxon>
        <taxon>Schizotrypanum</taxon>
    </lineage>
</organism>
<dbReference type="VEuPathDB" id="TriTrypDB:ECC02_002704"/>
<evidence type="ECO:0000313" key="9">
    <source>
        <dbReference type="Proteomes" id="UP000246121"/>
    </source>
</evidence>
<dbReference type="VEuPathDB" id="TriTrypDB:BCY84_14526"/>
<dbReference type="SUPFAM" id="SSF144091">
    <property type="entry name" value="Rhomboid-like"/>
    <property type="match status" value="1"/>
</dbReference>
<dbReference type="PANTHER" id="PTHR11009">
    <property type="entry name" value="DER1-LIKE PROTEIN, DERLIN"/>
    <property type="match status" value="1"/>
</dbReference>
<dbReference type="OrthoDB" id="1716531at2759"/>
<keyword evidence="4 7" id="KW-0256">Endoplasmic reticulum</keyword>
<gene>
    <name evidence="8" type="ORF">C4B63_2g361</name>
</gene>
<dbReference type="VEuPathDB" id="TriTrypDB:TcBrA4_0059470"/>
<dbReference type="EMBL" id="PRFA01000002">
    <property type="protein sequence ID" value="PWV02686.1"/>
    <property type="molecule type" value="Genomic_DNA"/>
</dbReference>
<comment type="function">
    <text evidence="7">May be involved in the degradation of misfolded endoplasmic reticulum (ER) luminal proteins.</text>
</comment>
<sequence length="206" mass="24358">MDFEFFRTIPLVTRTFLLLSVASVMLVSFGVVHPVEVVFSPLLVFQERQYWRLITNFFYFGHLDLNSILELHWLCVVSSGIELQYFRRRKVDYCITLFAGMSLLLIFRCLRVVDTPYLSFSLCNALAYLFSRLMPEQEANIFLLVTIPVRLLPLFFLAIAIIFDMQRSIRLIVVENLVGHILWYFLEIFPCITRVHPLRLQEMFMQ</sequence>
<dbReference type="VEuPathDB" id="TriTrypDB:TcG_07337"/>
<dbReference type="VEuPathDB" id="TriTrypDB:C4B63_2g361"/>
<dbReference type="VEuPathDB" id="TriTrypDB:TcCLB.510431.100"/>